<feature type="non-terminal residue" evidence="2">
    <location>
        <position position="197"/>
    </location>
</feature>
<gene>
    <name evidence="2" type="ORF">THAOC_28868</name>
</gene>
<reference evidence="2 3" key="1">
    <citation type="journal article" date="2012" name="Genome Biol.">
        <title>Genome and low-iron response of an oceanic diatom adapted to chronic iron limitation.</title>
        <authorList>
            <person name="Lommer M."/>
            <person name="Specht M."/>
            <person name="Roy A.S."/>
            <person name="Kraemer L."/>
            <person name="Andreson R."/>
            <person name="Gutowska M.A."/>
            <person name="Wolf J."/>
            <person name="Bergner S.V."/>
            <person name="Schilhabel M.B."/>
            <person name="Klostermeier U.C."/>
            <person name="Beiko R.G."/>
            <person name="Rosenstiel P."/>
            <person name="Hippler M."/>
            <person name="Laroche J."/>
        </authorList>
    </citation>
    <scope>NUCLEOTIDE SEQUENCE [LARGE SCALE GENOMIC DNA]</scope>
    <source>
        <strain evidence="2 3">CCMP1005</strain>
    </source>
</reference>
<dbReference type="AlphaFoldDB" id="K0RF91"/>
<comment type="caution">
    <text evidence="2">The sequence shown here is derived from an EMBL/GenBank/DDBJ whole genome shotgun (WGS) entry which is preliminary data.</text>
</comment>
<dbReference type="EMBL" id="AGNL01040766">
    <property type="protein sequence ID" value="EJK51915.1"/>
    <property type="molecule type" value="Genomic_DNA"/>
</dbReference>
<feature type="region of interest" description="Disordered" evidence="1">
    <location>
        <begin position="146"/>
        <end position="197"/>
    </location>
</feature>
<feature type="compositionally biased region" description="Low complexity" evidence="1">
    <location>
        <begin position="146"/>
        <end position="156"/>
    </location>
</feature>
<dbReference type="Proteomes" id="UP000266841">
    <property type="component" value="Unassembled WGS sequence"/>
</dbReference>
<feature type="compositionally biased region" description="Basic and acidic residues" evidence="1">
    <location>
        <begin position="157"/>
        <end position="180"/>
    </location>
</feature>
<organism evidence="2 3">
    <name type="scientific">Thalassiosira oceanica</name>
    <name type="common">Marine diatom</name>
    <dbReference type="NCBI Taxonomy" id="159749"/>
    <lineage>
        <taxon>Eukaryota</taxon>
        <taxon>Sar</taxon>
        <taxon>Stramenopiles</taxon>
        <taxon>Ochrophyta</taxon>
        <taxon>Bacillariophyta</taxon>
        <taxon>Coscinodiscophyceae</taxon>
        <taxon>Thalassiosirophycidae</taxon>
        <taxon>Thalassiosirales</taxon>
        <taxon>Thalassiosiraceae</taxon>
        <taxon>Thalassiosira</taxon>
    </lineage>
</organism>
<keyword evidence="3" id="KW-1185">Reference proteome</keyword>
<evidence type="ECO:0000256" key="1">
    <source>
        <dbReference type="SAM" id="MobiDB-lite"/>
    </source>
</evidence>
<evidence type="ECO:0000313" key="2">
    <source>
        <dbReference type="EMBL" id="EJK51915.1"/>
    </source>
</evidence>
<protein>
    <submittedName>
        <fullName evidence="2">Uncharacterized protein</fullName>
    </submittedName>
</protein>
<evidence type="ECO:0000313" key="3">
    <source>
        <dbReference type="Proteomes" id="UP000266841"/>
    </source>
</evidence>
<accession>K0RF91</accession>
<proteinExistence type="predicted"/>
<feature type="compositionally biased region" description="Acidic residues" evidence="1">
    <location>
        <begin position="181"/>
        <end position="197"/>
    </location>
</feature>
<sequence length="197" mass="22505">MAGTNPGKPLRPRRLTGHSSDFFICQEFHVPRVGLRAHNELNRAWWAYRGPTRRQEPRPEQGHVRELPYPVRRRPEREPEQLELLLRRGRRGLRGPAGRRRRLRQLSWARRPMGRAGKRAGSLPRGHGLGVRVRPVQAAGGPRLGRLLRAQAAAPPAEHEGELDREQVHARQEGGGRYDGAEPEDDLDMDEAMYDKL</sequence>
<name>K0RF91_THAOC</name>